<name>A0A1N6J225_9BACT</name>
<sequence>MKKIYACLAVVMAITSFTGCSKFLEEKVISKVSYQLYETPEGVEGALTAAYNNLRLAVNGERALTFSDAGTDLFTVGSDGDRSFNQYLATLSSLSGDVSDYWDYHYFGISQCNVTLNYLPKVAMDENRKKVVEAEAKFLRSFYYFELIQHFGNVPLILIPTDKVKTDFKRAPVKDIYATIIADMVTAVAQLPVAAAEQGRATKAAAAHLLAKIYLARGSAVSAEQKAIRGSKTTDIDSVIFYAGQVVRQEIGKYTLVPDYTQLFDIANQVNPEVVFAVQFTTTTLNNGSGNNQHLYHVPQYDAVNTKILTRTTEYGRPYRRVRPTPYVYNGLFGATRKYDSRFAKSFVWAYIANVAATGITTTAGNKIDVKPGDTAIWFTPTLYATQAEQDAATQENKRFSYFFPLNFYLPFSRNNIFPGLKKWLDKTRITANDTNGSKDWMVFRYAETLLLLAEAYGRKGEYENAAKYINEVRTRAAYKDGEMKTTQYWTFEGGSYADRTKSTVPDMQVTAAQITNNFVDFILEERGREMLGELNRWEDLDRCEKLVERVKLYNPDAQNIRDFHVLRPIPQTHIDRLIPKGPIEEEQNIGYY</sequence>
<dbReference type="SUPFAM" id="SSF48452">
    <property type="entry name" value="TPR-like"/>
    <property type="match status" value="1"/>
</dbReference>
<dbReference type="Proteomes" id="UP000185003">
    <property type="component" value="Unassembled WGS sequence"/>
</dbReference>
<dbReference type="GO" id="GO:0009279">
    <property type="term" value="C:cell outer membrane"/>
    <property type="evidence" value="ECO:0007669"/>
    <property type="project" value="UniProtKB-SubCell"/>
</dbReference>
<dbReference type="EMBL" id="FSRA01000002">
    <property type="protein sequence ID" value="SIO38317.1"/>
    <property type="molecule type" value="Genomic_DNA"/>
</dbReference>
<dbReference type="OrthoDB" id="5694214at2"/>
<evidence type="ECO:0000313" key="8">
    <source>
        <dbReference type="EMBL" id="SIO38317.1"/>
    </source>
</evidence>
<feature type="domain" description="RagB/SusD" evidence="6">
    <location>
        <begin position="272"/>
        <end position="551"/>
    </location>
</feature>
<comment type="subcellular location">
    <subcellularLocation>
        <location evidence="1">Cell outer membrane</location>
    </subcellularLocation>
</comment>
<evidence type="ECO:0000256" key="5">
    <source>
        <dbReference type="ARBA" id="ARBA00023237"/>
    </source>
</evidence>
<evidence type="ECO:0000256" key="4">
    <source>
        <dbReference type="ARBA" id="ARBA00023136"/>
    </source>
</evidence>
<proteinExistence type="inferred from homology"/>
<dbReference type="InterPro" id="IPR011990">
    <property type="entry name" value="TPR-like_helical_dom_sf"/>
</dbReference>
<evidence type="ECO:0000256" key="3">
    <source>
        <dbReference type="ARBA" id="ARBA00022729"/>
    </source>
</evidence>
<evidence type="ECO:0000259" key="6">
    <source>
        <dbReference type="Pfam" id="PF07980"/>
    </source>
</evidence>
<keyword evidence="4" id="KW-0472">Membrane</keyword>
<dbReference type="AlphaFoldDB" id="A0A1N6J225"/>
<dbReference type="InterPro" id="IPR033985">
    <property type="entry name" value="SusD-like_N"/>
</dbReference>
<keyword evidence="5" id="KW-0998">Cell outer membrane</keyword>
<evidence type="ECO:0000256" key="2">
    <source>
        <dbReference type="ARBA" id="ARBA00006275"/>
    </source>
</evidence>
<evidence type="ECO:0000259" key="7">
    <source>
        <dbReference type="Pfam" id="PF14322"/>
    </source>
</evidence>
<accession>A0A1N6J225</accession>
<gene>
    <name evidence="8" type="ORF">SAMN04488055_3560</name>
</gene>
<comment type="similarity">
    <text evidence="2">Belongs to the SusD family.</text>
</comment>
<evidence type="ECO:0000256" key="1">
    <source>
        <dbReference type="ARBA" id="ARBA00004442"/>
    </source>
</evidence>
<dbReference type="RefSeq" id="WP_074240785.1">
    <property type="nucleotide sequence ID" value="NZ_FSRA01000002.1"/>
</dbReference>
<dbReference type="Pfam" id="PF14322">
    <property type="entry name" value="SusD-like_3"/>
    <property type="match status" value="1"/>
</dbReference>
<keyword evidence="3" id="KW-0732">Signal</keyword>
<reference evidence="9" key="1">
    <citation type="submission" date="2016-11" db="EMBL/GenBank/DDBJ databases">
        <authorList>
            <person name="Varghese N."/>
            <person name="Submissions S."/>
        </authorList>
    </citation>
    <scope>NUCLEOTIDE SEQUENCE [LARGE SCALE GENOMIC DNA]</scope>
    <source>
        <strain evidence="9">DSM 24787</strain>
    </source>
</reference>
<dbReference type="Pfam" id="PF07980">
    <property type="entry name" value="SusD_RagB"/>
    <property type="match status" value="1"/>
</dbReference>
<dbReference type="Gene3D" id="1.25.40.390">
    <property type="match status" value="1"/>
</dbReference>
<dbReference type="PROSITE" id="PS51257">
    <property type="entry name" value="PROKAR_LIPOPROTEIN"/>
    <property type="match status" value="1"/>
</dbReference>
<dbReference type="STRING" id="536979.SAMN04488055_3560"/>
<feature type="domain" description="SusD-like N-terminal" evidence="7">
    <location>
        <begin position="93"/>
        <end position="215"/>
    </location>
</feature>
<protein>
    <submittedName>
        <fullName evidence="8">Starch-binding associating with outer membrane</fullName>
    </submittedName>
</protein>
<dbReference type="InterPro" id="IPR012944">
    <property type="entry name" value="SusD_RagB_dom"/>
</dbReference>
<evidence type="ECO:0000313" key="9">
    <source>
        <dbReference type="Proteomes" id="UP000185003"/>
    </source>
</evidence>
<keyword evidence="9" id="KW-1185">Reference proteome</keyword>
<organism evidence="8 9">
    <name type="scientific">Chitinophaga niabensis</name>
    <dbReference type="NCBI Taxonomy" id="536979"/>
    <lineage>
        <taxon>Bacteria</taxon>
        <taxon>Pseudomonadati</taxon>
        <taxon>Bacteroidota</taxon>
        <taxon>Chitinophagia</taxon>
        <taxon>Chitinophagales</taxon>
        <taxon>Chitinophagaceae</taxon>
        <taxon>Chitinophaga</taxon>
    </lineage>
</organism>